<feature type="transmembrane region" description="Helical" evidence="7">
    <location>
        <begin position="157"/>
        <end position="178"/>
    </location>
</feature>
<evidence type="ECO:0000256" key="4">
    <source>
        <dbReference type="ARBA" id="ARBA00022692"/>
    </source>
</evidence>
<evidence type="ECO:0000313" key="10">
    <source>
        <dbReference type="Proteomes" id="UP000239494"/>
    </source>
</evidence>
<dbReference type="PANTHER" id="PTHR23517:SF13">
    <property type="entry name" value="MAJOR FACILITATOR SUPERFAMILY MFS_1"/>
    <property type="match status" value="1"/>
</dbReference>
<comment type="subcellular location">
    <subcellularLocation>
        <location evidence="1">Cell membrane</location>
        <topology evidence="1">Multi-pass membrane protein</topology>
    </subcellularLocation>
</comment>
<gene>
    <name evidence="9" type="ORF">CLV43_106363</name>
</gene>
<comment type="caution">
    <text evidence="9">The sequence shown here is derived from an EMBL/GenBank/DDBJ whole genome shotgun (WGS) entry which is preliminary data.</text>
</comment>
<evidence type="ECO:0000256" key="1">
    <source>
        <dbReference type="ARBA" id="ARBA00004651"/>
    </source>
</evidence>
<feature type="transmembrane region" description="Helical" evidence="7">
    <location>
        <begin position="229"/>
        <end position="253"/>
    </location>
</feature>
<accession>A0A2T0T4N0</accession>
<keyword evidence="4 7" id="KW-0812">Transmembrane</keyword>
<protein>
    <submittedName>
        <fullName evidence="9">Putative MFS family arabinose efflux permease</fullName>
    </submittedName>
</protein>
<keyword evidence="5 7" id="KW-1133">Transmembrane helix</keyword>
<evidence type="ECO:0000256" key="3">
    <source>
        <dbReference type="ARBA" id="ARBA00022475"/>
    </source>
</evidence>
<feature type="transmembrane region" description="Helical" evidence="7">
    <location>
        <begin position="90"/>
        <end position="109"/>
    </location>
</feature>
<feature type="transmembrane region" description="Helical" evidence="7">
    <location>
        <begin position="319"/>
        <end position="344"/>
    </location>
</feature>
<evidence type="ECO:0000256" key="6">
    <source>
        <dbReference type="ARBA" id="ARBA00023136"/>
    </source>
</evidence>
<dbReference type="InterPro" id="IPR036259">
    <property type="entry name" value="MFS_trans_sf"/>
</dbReference>
<dbReference type="EMBL" id="PVTF01000006">
    <property type="protein sequence ID" value="PRY40622.1"/>
    <property type="molecule type" value="Genomic_DNA"/>
</dbReference>
<dbReference type="OrthoDB" id="3177957at2"/>
<feature type="transmembrane region" description="Helical" evidence="7">
    <location>
        <begin position="184"/>
        <end position="208"/>
    </location>
</feature>
<dbReference type="PANTHER" id="PTHR23517">
    <property type="entry name" value="RESISTANCE PROTEIN MDTM, PUTATIVE-RELATED-RELATED"/>
    <property type="match status" value="1"/>
</dbReference>
<dbReference type="PROSITE" id="PS50850">
    <property type="entry name" value="MFS"/>
    <property type="match status" value="1"/>
</dbReference>
<feature type="transmembrane region" description="Helical" evidence="7">
    <location>
        <begin position="115"/>
        <end position="136"/>
    </location>
</feature>
<evidence type="ECO:0000259" key="8">
    <source>
        <dbReference type="PROSITE" id="PS50850"/>
    </source>
</evidence>
<organism evidence="9 10">
    <name type="scientific">Umezawaea tangerina</name>
    <dbReference type="NCBI Taxonomy" id="84725"/>
    <lineage>
        <taxon>Bacteria</taxon>
        <taxon>Bacillati</taxon>
        <taxon>Actinomycetota</taxon>
        <taxon>Actinomycetes</taxon>
        <taxon>Pseudonocardiales</taxon>
        <taxon>Pseudonocardiaceae</taxon>
        <taxon>Umezawaea</taxon>
    </lineage>
</organism>
<name>A0A2T0T4N0_9PSEU</name>
<evidence type="ECO:0000256" key="7">
    <source>
        <dbReference type="SAM" id="Phobius"/>
    </source>
</evidence>
<feature type="transmembrane region" description="Helical" evidence="7">
    <location>
        <begin position="55"/>
        <end position="78"/>
    </location>
</feature>
<evidence type="ECO:0000256" key="5">
    <source>
        <dbReference type="ARBA" id="ARBA00022989"/>
    </source>
</evidence>
<sequence length="406" mass="41584">MANTTTALPDTGAPSRRPVGAGPGFWVIAAAFLVAMAFSTVPTPLYVLYQQRDHFSSFVVTVLFAAYAIGVVLSLFLAGHVSDWVGRRKVLVLALLLEAAAAVLFVVATTVPELFVARLLTGVGVGMLTATAAAYLSELHRTHRPHAGLGRAELVATAANLGGLGVGPLVSGVLAQYATGPLTTSYAVFLVLLLVSAAAVGFVPETVAVESRTYRPQRVSVPELARAHYFAAGAAAFAAFATLGLFTSLAPAFVATTLHLPSRALAGAVAFLVFGAAASTQILFRRRKTRHQLAIGIATMGVGLAVVTLSMFVVSLPLFLVGGVAAGAGIGVLFKGSVSTVAALSSPTSRGEALAGLFLAGYVGLVVPVLILGAATQFVATRYALLGFSAAVLVISVAAGRRLLKD</sequence>
<dbReference type="SUPFAM" id="SSF103473">
    <property type="entry name" value="MFS general substrate transporter"/>
    <property type="match status" value="1"/>
</dbReference>
<feature type="transmembrane region" description="Helical" evidence="7">
    <location>
        <begin position="293"/>
        <end position="313"/>
    </location>
</feature>
<keyword evidence="6 7" id="KW-0472">Membrane</keyword>
<dbReference type="RefSeq" id="WP_106189146.1">
    <property type="nucleotide sequence ID" value="NZ_PVTF01000006.1"/>
</dbReference>
<evidence type="ECO:0000256" key="2">
    <source>
        <dbReference type="ARBA" id="ARBA00022448"/>
    </source>
</evidence>
<keyword evidence="10" id="KW-1185">Reference proteome</keyword>
<keyword evidence="3" id="KW-1003">Cell membrane</keyword>
<dbReference type="AlphaFoldDB" id="A0A2T0T4N0"/>
<proteinExistence type="predicted"/>
<dbReference type="GO" id="GO:0022857">
    <property type="term" value="F:transmembrane transporter activity"/>
    <property type="evidence" value="ECO:0007669"/>
    <property type="project" value="InterPro"/>
</dbReference>
<reference evidence="9 10" key="1">
    <citation type="submission" date="2018-03" db="EMBL/GenBank/DDBJ databases">
        <title>Genomic Encyclopedia of Archaeal and Bacterial Type Strains, Phase II (KMG-II): from individual species to whole genera.</title>
        <authorList>
            <person name="Goeker M."/>
        </authorList>
    </citation>
    <scope>NUCLEOTIDE SEQUENCE [LARGE SCALE GENOMIC DNA]</scope>
    <source>
        <strain evidence="9 10">DSM 44720</strain>
    </source>
</reference>
<feature type="transmembrane region" description="Helical" evidence="7">
    <location>
        <begin position="385"/>
        <end position="404"/>
    </location>
</feature>
<feature type="transmembrane region" description="Helical" evidence="7">
    <location>
        <begin position="356"/>
        <end position="379"/>
    </location>
</feature>
<dbReference type="GO" id="GO:0005886">
    <property type="term" value="C:plasma membrane"/>
    <property type="evidence" value="ECO:0007669"/>
    <property type="project" value="UniProtKB-SubCell"/>
</dbReference>
<dbReference type="Proteomes" id="UP000239494">
    <property type="component" value="Unassembled WGS sequence"/>
</dbReference>
<feature type="transmembrane region" description="Helical" evidence="7">
    <location>
        <begin position="25"/>
        <end position="49"/>
    </location>
</feature>
<dbReference type="InterPro" id="IPR020846">
    <property type="entry name" value="MFS_dom"/>
</dbReference>
<dbReference type="Pfam" id="PF07690">
    <property type="entry name" value="MFS_1"/>
    <property type="match status" value="1"/>
</dbReference>
<dbReference type="InterPro" id="IPR050171">
    <property type="entry name" value="MFS_Transporters"/>
</dbReference>
<dbReference type="Gene3D" id="1.20.1250.20">
    <property type="entry name" value="MFS general substrate transporter like domains"/>
    <property type="match status" value="1"/>
</dbReference>
<dbReference type="InterPro" id="IPR011701">
    <property type="entry name" value="MFS"/>
</dbReference>
<evidence type="ECO:0000313" key="9">
    <source>
        <dbReference type="EMBL" id="PRY40622.1"/>
    </source>
</evidence>
<keyword evidence="2" id="KW-0813">Transport</keyword>
<feature type="domain" description="Major facilitator superfamily (MFS) profile" evidence="8">
    <location>
        <begin position="23"/>
        <end position="406"/>
    </location>
</feature>
<feature type="transmembrane region" description="Helical" evidence="7">
    <location>
        <begin position="265"/>
        <end position="284"/>
    </location>
</feature>